<comment type="caution">
    <text evidence="1">The sequence shown here is derived from an EMBL/GenBank/DDBJ whole genome shotgun (WGS) entry which is preliminary data.</text>
</comment>
<accession>D1PES7</accession>
<dbReference type="Proteomes" id="UP000004477">
    <property type="component" value="Unassembled WGS sequence"/>
</dbReference>
<protein>
    <submittedName>
        <fullName evidence="1">Uncharacterized protein</fullName>
    </submittedName>
</protein>
<sequence length="43" mass="4736">MALCSRLIETSQLSDTVMDLATVGVYGCDYITANGVLYTYNNR</sequence>
<keyword evidence="2" id="KW-1185">Reference proteome</keyword>
<evidence type="ECO:0000313" key="2">
    <source>
        <dbReference type="Proteomes" id="UP000004477"/>
    </source>
</evidence>
<name>D1PES7_9BACT</name>
<evidence type="ECO:0000313" key="1">
    <source>
        <dbReference type="EMBL" id="EFB34753.1"/>
    </source>
</evidence>
<gene>
    <name evidence="1" type="ORF">PREVCOP_05733</name>
</gene>
<reference evidence="1" key="1">
    <citation type="submission" date="2009-11" db="EMBL/GenBank/DDBJ databases">
        <authorList>
            <person name="Weinstock G."/>
            <person name="Sodergren E."/>
            <person name="Clifton S."/>
            <person name="Fulton L."/>
            <person name="Fulton B."/>
            <person name="Courtney L."/>
            <person name="Fronick C."/>
            <person name="Harrison M."/>
            <person name="Strong C."/>
            <person name="Farmer C."/>
            <person name="Delahaunty K."/>
            <person name="Markovic C."/>
            <person name="Hall O."/>
            <person name="Minx P."/>
            <person name="Tomlinson C."/>
            <person name="Mitreva M."/>
            <person name="Nelson J."/>
            <person name="Hou S."/>
            <person name="Wollam A."/>
            <person name="Pepin K.H."/>
            <person name="Johnson M."/>
            <person name="Bhonagiri V."/>
            <person name="Nash W.E."/>
            <person name="Warren W."/>
            <person name="Chinwalla A."/>
            <person name="Mardis E.R."/>
            <person name="Wilson R.K."/>
        </authorList>
    </citation>
    <scope>NUCLEOTIDE SEQUENCE [LARGE SCALE GENOMIC DNA]</scope>
    <source>
        <strain evidence="1">DSM 18205</strain>
    </source>
</reference>
<organism evidence="1 2">
    <name type="scientific">Segatella copri DSM 18205</name>
    <dbReference type="NCBI Taxonomy" id="537011"/>
    <lineage>
        <taxon>Bacteria</taxon>
        <taxon>Pseudomonadati</taxon>
        <taxon>Bacteroidota</taxon>
        <taxon>Bacteroidia</taxon>
        <taxon>Bacteroidales</taxon>
        <taxon>Prevotellaceae</taxon>
        <taxon>Segatella</taxon>
    </lineage>
</organism>
<dbReference type="AlphaFoldDB" id="D1PES7"/>
<dbReference type="HOGENOM" id="CLU_3237614_0_0_10"/>
<dbReference type="PaxDb" id="537011-PREVCOP_05733"/>
<dbReference type="EMBL" id="ACBX02000029">
    <property type="protein sequence ID" value="EFB34753.1"/>
    <property type="molecule type" value="Genomic_DNA"/>
</dbReference>
<proteinExistence type="predicted"/>